<evidence type="ECO:0000313" key="3">
    <source>
        <dbReference type="Proteomes" id="UP000479000"/>
    </source>
</evidence>
<evidence type="ECO:0000256" key="1">
    <source>
        <dbReference type="SAM" id="SignalP"/>
    </source>
</evidence>
<keyword evidence="3" id="KW-1185">Reference proteome</keyword>
<feature type="chain" id="PRO_5026194971" evidence="1">
    <location>
        <begin position="20"/>
        <end position="60"/>
    </location>
</feature>
<dbReference type="OrthoDB" id="286301at2759"/>
<feature type="non-terminal residue" evidence="2">
    <location>
        <position position="60"/>
    </location>
</feature>
<protein>
    <submittedName>
        <fullName evidence="2">Uncharacterized protein</fullName>
    </submittedName>
</protein>
<accession>A0A6H5G7A0</accession>
<proteinExistence type="predicted"/>
<sequence>MSLLTILPIASSLAPTASPASSPILLPNTTGIDGELLSKLGVDRFFSLWIVFNNEDVITS</sequence>
<gene>
    <name evidence="2" type="ORF">NTEN_LOCUS5021</name>
</gene>
<dbReference type="Proteomes" id="UP000479000">
    <property type="component" value="Unassembled WGS sequence"/>
</dbReference>
<name>A0A6H5G7A0_9HEMI</name>
<dbReference type="AlphaFoldDB" id="A0A6H5G7A0"/>
<keyword evidence="1" id="KW-0732">Signal</keyword>
<dbReference type="EMBL" id="CADCXU010007315">
    <property type="protein sequence ID" value="CAA9998738.1"/>
    <property type="molecule type" value="Genomic_DNA"/>
</dbReference>
<organism evidence="2 3">
    <name type="scientific">Nesidiocoris tenuis</name>
    <dbReference type="NCBI Taxonomy" id="355587"/>
    <lineage>
        <taxon>Eukaryota</taxon>
        <taxon>Metazoa</taxon>
        <taxon>Ecdysozoa</taxon>
        <taxon>Arthropoda</taxon>
        <taxon>Hexapoda</taxon>
        <taxon>Insecta</taxon>
        <taxon>Pterygota</taxon>
        <taxon>Neoptera</taxon>
        <taxon>Paraneoptera</taxon>
        <taxon>Hemiptera</taxon>
        <taxon>Heteroptera</taxon>
        <taxon>Panheteroptera</taxon>
        <taxon>Cimicomorpha</taxon>
        <taxon>Miridae</taxon>
        <taxon>Dicyphina</taxon>
        <taxon>Nesidiocoris</taxon>
    </lineage>
</organism>
<evidence type="ECO:0000313" key="2">
    <source>
        <dbReference type="EMBL" id="CAA9998738.1"/>
    </source>
</evidence>
<feature type="signal peptide" evidence="1">
    <location>
        <begin position="1"/>
        <end position="19"/>
    </location>
</feature>
<reference evidence="2 3" key="1">
    <citation type="submission" date="2020-02" db="EMBL/GenBank/DDBJ databases">
        <authorList>
            <person name="Ferguson B K."/>
        </authorList>
    </citation>
    <scope>NUCLEOTIDE SEQUENCE [LARGE SCALE GENOMIC DNA]</scope>
</reference>